<dbReference type="AlphaFoldDB" id="A0A931CBQ8"/>
<dbReference type="Pfam" id="PF13188">
    <property type="entry name" value="PAS_8"/>
    <property type="match status" value="1"/>
</dbReference>
<dbReference type="SUPFAM" id="SSF55874">
    <property type="entry name" value="ATPase domain of HSP90 chaperone/DNA topoisomerase II/histidine kinase"/>
    <property type="match status" value="1"/>
</dbReference>
<feature type="domain" description="PAS" evidence="17">
    <location>
        <begin position="326"/>
        <end position="362"/>
    </location>
</feature>
<dbReference type="PROSITE" id="PS50109">
    <property type="entry name" value="HIS_KIN"/>
    <property type="match status" value="1"/>
</dbReference>
<name>A0A931CBQ8_9ACTN</name>
<dbReference type="Gene3D" id="1.10.287.130">
    <property type="match status" value="1"/>
</dbReference>
<evidence type="ECO:0000256" key="4">
    <source>
        <dbReference type="ARBA" id="ARBA00022475"/>
    </source>
</evidence>
<evidence type="ECO:0000256" key="13">
    <source>
        <dbReference type="ARBA" id="ARBA00023136"/>
    </source>
</evidence>
<dbReference type="PANTHER" id="PTHR42878">
    <property type="entry name" value="TWO-COMPONENT HISTIDINE KINASE"/>
    <property type="match status" value="1"/>
</dbReference>
<dbReference type="NCBIfam" id="TIGR00229">
    <property type="entry name" value="sensory_box"/>
    <property type="match status" value="1"/>
</dbReference>
<keyword evidence="11 15" id="KW-1133">Transmembrane helix</keyword>
<evidence type="ECO:0000256" key="2">
    <source>
        <dbReference type="ARBA" id="ARBA00004651"/>
    </source>
</evidence>
<evidence type="ECO:0000256" key="3">
    <source>
        <dbReference type="ARBA" id="ARBA00012438"/>
    </source>
</evidence>
<evidence type="ECO:0000256" key="10">
    <source>
        <dbReference type="ARBA" id="ARBA00022840"/>
    </source>
</evidence>
<feature type="transmembrane region" description="Helical" evidence="15">
    <location>
        <begin position="122"/>
        <end position="139"/>
    </location>
</feature>
<keyword evidence="8" id="KW-0547">Nucleotide-binding</keyword>
<evidence type="ECO:0000256" key="6">
    <source>
        <dbReference type="ARBA" id="ARBA00022679"/>
    </source>
</evidence>
<evidence type="ECO:0000256" key="9">
    <source>
        <dbReference type="ARBA" id="ARBA00022777"/>
    </source>
</evidence>
<dbReference type="InterPro" id="IPR000014">
    <property type="entry name" value="PAS"/>
</dbReference>
<dbReference type="GO" id="GO:0000155">
    <property type="term" value="F:phosphorelay sensor kinase activity"/>
    <property type="evidence" value="ECO:0007669"/>
    <property type="project" value="InterPro"/>
</dbReference>
<organism evidence="18 19">
    <name type="scientific">Actinoplanes aureus</name>
    <dbReference type="NCBI Taxonomy" id="2792083"/>
    <lineage>
        <taxon>Bacteria</taxon>
        <taxon>Bacillati</taxon>
        <taxon>Actinomycetota</taxon>
        <taxon>Actinomycetes</taxon>
        <taxon>Micromonosporales</taxon>
        <taxon>Micromonosporaceae</taxon>
        <taxon>Actinoplanes</taxon>
    </lineage>
</organism>
<dbReference type="SUPFAM" id="SSF55785">
    <property type="entry name" value="PYP-like sensor domain (PAS domain)"/>
    <property type="match status" value="1"/>
</dbReference>
<keyword evidence="6" id="KW-0808">Transferase</keyword>
<feature type="transmembrane region" description="Helical" evidence="15">
    <location>
        <begin position="81"/>
        <end position="101"/>
    </location>
</feature>
<dbReference type="InterPro" id="IPR036097">
    <property type="entry name" value="HisK_dim/P_sf"/>
</dbReference>
<sequence>MTYRRSLTRTALFAVVYAIAMGIGRLTVMDSANMSLVWPAAGVAAVWFCAQRRAPARWADVVALAVVTVLVNMATGATAPMTVIFVAANLIQTTAFMYAIGRSRPHLLGAGGIEPLRSPRDLWGLLACASAATIVGAMVGRAGTWLLTGAYTWSATFVWLARNTTSVLLIVAAGICLGHAYKRWRHGTAGRLRSMPRRRVAECAALILCSAVAYLAGFAYSRGLPLAFLMIAVTVWAGARFRASFVVLHSLVAGITVMSFTLHGTGPFAEIPSPADRAVVAQLFVAMIVVVGLSLALGRDERDALMAELAADRAELAVQRERASQRAELLRAIIDSTADGLAVVDENGQVVLRNRAAKRLLGDYLNPGDTMAGPAHYGLFHLDGTPLAAEEMAHVRVLAGEDYGDADLLIRNPALPDGRILNIRATTCENGDGTRSAVVLFHDVTAERRHRDELANFAGVVAHDLLNPVTTVEGWSDAAGESLAEAPDHPAVRDARSELRRVTRAAVRMRTLIDGLLAFTTARDAAMRMVPVDLAEVVTEVTIARLDNAIAAGRPAPRFTVRDLPTVLADPVLLRQLLDNLIGNAIKYTAADVIPNLTITAERNEDMIRVRITDNGIGIPPGQHEAIFGDFHRAHRSGPYAGTGLGLGICKRIVERHGGTIAAEDVPGGGSRFSFTVPAATSTHETERVADSAQLR</sequence>
<dbReference type="EMBL" id="JADQTO010000025">
    <property type="protein sequence ID" value="MBG0567144.1"/>
    <property type="molecule type" value="Genomic_DNA"/>
</dbReference>
<dbReference type="InterPro" id="IPR007895">
    <property type="entry name" value="MASE1"/>
</dbReference>
<evidence type="ECO:0000256" key="8">
    <source>
        <dbReference type="ARBA" id="ARBA00022741"/>
    </source>
</evidence>
<keyword evidence="5" id="KW-0597">Phosphoprotein</keyword>
<dbReference type="InterPro" id="IPR003594">
    <property type="entry name" value="HATPase_dom"/>
</dbReference>
<dbReference type="PANTHER" id="PTHR42878:SF7">
    <property type="entry name" value="SENSOR HISTIDINE KINASE GLRK"/>
    <property type="match status" value="1"/>
</dbReference>
<gene>
    <name evidence="18" type="ORF">I4J89_37425</name>
</gene>
<comment type="catalytic activity">
    <reaction evidence="1">
        <text>ATP + protein L-histidine = ADP + protein N-phospho-L-histidine.</text>
        <dbReference type="EC" id="2.7.13.3"/>
    </reaction>
</comment>
<evidence type="ECO:0000256" key="1">
    <source>
        <dbReference type="ARBA" id="ARBA00000085"/>
    </source>
</evidence>
<feature type="transmembrane region" description="Helical" evidence="15">
    <location>
        <begin position="200"/>
        <end position="217"/>
    </location>
</feature>
<evidence type="ECO:0000256" key="12">
    <source>
        <dbReference type="ARBA" id="ARBA00023012"/>
    </source>
</evidence>
<feature type="transmembrane region" description="Helical" evidence="15">
    <location>
        <begin position="223"/>
        <end position="239"/>
    </location>
</feature>
<dbReference type="GO" id="GO:0000156">
    <property type="term" value="F:phosphorelay response regulator activity"/>
    <property type="evidence" value="ECO:0007669"/>
    <property type="project" value="TreeGrafter"/>
</dbReference>
<dbReference type="Gene3D" id="3.30.565.10">
    <property type="entry name" value="Histidine kinase-like ATPase, C-terminal domain"/>
    <property type="match status" value="1"/>
</dbReference>
<accession>A0A931CBQ8</accession>
<dbReference type="GO" id="GO:0006355">
    <property type="term" value="P:regulation of DNA-templated transcription"/>
    <property type="evidence" value="ECO:0007669"/>
    <property type="project" value="InterPro"/>
</dbReference>
<dbReference type="Pfam" id="PF02518">
    <property type="entry name" value="HATPase_c"/>
    <property type="match status" value="1"/>
</dbReference>
<feature type="transmembrane region" description="Helical" evidence="15">
    <location>
        <begin position="246"/>
        <end position="266"/>
    </location>
</feature>
<dbReference type="FunFam" id="3.30.565.10:FF:000006">
    <property type="entry name" value="Sensor histidine kinase WalK"/>
    <property type="match status" value="1"/>
</dbReference>
<dbReference type="InterPro" id="IPR005467">
    <property type="entry name" value="His_kinase_dom"/>
</dbReference>
<dbReference type="PRINTS" id="PR00344">
    <property type="entry name" value="BCTRLSENSOR"/>
</dbReference>
<evidence type="ECO:0000256" key="7">
    <source>
        <dbReference type="ARBA" id="ARBA00022692"/>
    </source>
</evidence>
<dbReference type="PROSITE" id="PS50112">
    <property type="entry name" value="PAS"/>
    <property type="match status" value="1"/>
</dbReference>
<keyword evidence="10" id="KW-0067">ATP-binding</keyword>
<dbReference type="InterPro" id="IPR004358">
    <property type="entry name" value="Sig_transdc_His_kin-like_C"/>
</dbReference>
<feature type="transmembrane region" description="Helical" evidence="15">
    <location>
        <begin position="57"/>
        <end position="75"/>
    </location>
</feature>
<keyword evidence="13 15" id="KW-0472">Membrane</keyword>
<evidence type="ECO:0000259" key="16">
    <source>
        <dbReference type="PROSITE" id="PS50109"/>
    </source>
</evidence>
<dbReference type="RefSeq" id="WP_196418919.1">
    <property type="nucleotide sequence ID" value="NZ_JADQTO010000025.1"/>
</dbReference>
<evidence type="ECO:0000259" key="17">
    <source>
        <dbReference type="PROSITE" id="PS50112"/>
    </source>
</evidence>
<protein>
    <recommendedName>
        <fullName evidence="14">Sensor-like histidine kinase SenX3</fullName>
        <ecNumber evidence="3">2.7.13.3</ecNumber>
    </recommendedName>
</protein>
<dbReference type="InterPro" id="IPR050351">
    <property type="entry name" value="BphY/WalK/GraS-like"/>
</dbReference>
<dbReference type="Gene3D" id="3.30.450.20">
    <property type="entry name" value="PAS domain"/>
    <property type="match status" value="1"/>
</dbReference>
<dbReference type="Pfam" id="PF05231">
    <property type="entry name" value="MASE1"/>
    <property type="match status" value="1"/>
</dbReference>
<evidence type="ECO:0000256" key="5">
    <source>
        <dbReference type="ARBA" id="ARBA00022553"/>
    </source>
</evidence>
<dbReference type="CDD" id="cd00082">
    <property type="entry name" value="HisKA"/>
    <property type="match status" value="1"/>
</dbReference>
<feature type="transmembrane region" description="Helical" evidence="15">
    <location>
        <begin position="278"/>
        <end position="297"/>
    </location>
</feature>
<dbReference type="GO" id="GO:0005524">
    <property type="term" value="F:ATP binding"/>
    <property type="evidence" value="ECO:0007669"/>
    <property type="project" value="UniProtKB-KW"/>
</dbReference>
<feature type="transmembrane region" description="Helical" evidence="15">
    <location>
        <begin position="32"/>
        <end position="50"/>
    </location>
</feature>
<keyword evidence="7 15" id="KW-0812">Transmembrane</keyword>
<dbReference type="InterPro" id="IPR035965">
    <property type="entry name" value="PAS-like_dom_sf"/>
</dbReference>
<keyword evidence="12" id="KW-0902">Two-component regulatory system</keyword>
<dbReference type="SMART" id="SM00091">
    <property type="entry name" value="PAS"/>
    <property type="match status" value="1"/>
</dbReference>
<proteinExistence type="predicted"/>
<feature type="transmembrane region" description="Helical" evidence="15">
    <location>
        <begin position="159"/>
        <end position="180"/>
    </location>
</feature>
<dbReference type="EC" id="2.7.13.3" evidence="3"/>
<feature type="domain" description="Histidine kinase" evidence="16">
    <location>
        <begin position="460"/>
        <end position="681"/>
    </location>
</feature>
<evidence type="ECO:0000313" key="18">
    <source>
        <dbReference type="EMBL" id="MBG0567144.1"/>
    </source>
</evidence>
<dbReference type="GO" id="GO:0007234">
    <property type="term" value="P:osmosensory signaling via phosphorelay pathway"/>
    <property type="evidence" value="ECO:0007669"/>
    <property type="project" value="TreeGrafter"/>
</dbReference>
<dbReference type="SMART" id="SM00387">
    <property type="entry name" value="HATPase_c"/>
    <property type="match status" value="1"/>
</dbReference>
<evidence type="ECO:0000256" key="11">
    <source>
        <dbReference type="ARBA" id="ARBA00022989"/>
    </source>
</evidence>
<dbReference type="InterPro" id="IPR036890">
    <property type="entry name" value="HATPase_C_sf"/>
</dbReference>
<dbReference type="InterPro" id="IPR003661">
    <property type="entry name" value="HisK_dim/P_dom"/>
</dbReference>
<evidence type="ECO:0000256" key="15">
    <source>
        <dbReference type="SAM" id="Phobius"/>
    </source>
</evidence>
<evidence type="ECO:0000313" key="19">
    <source>
        <dbReference type="Proteomes" id="UP000598146"/>
    </source>
</evidence>
<keyword evidence="4" id="KW-1003">Cell membrane</keyword>
<reference evidence="18" key="1">
    <citation type="submission" date="2020-11" db="EMBL/GenBank/DDBJ databases">
        <title>Isolation and identification of active actinomycetes.</title>
        <authorList>
            <person name="Sun X."/>
        </authorList>
    </citation>
    <scope>NUCLEOTIDE SEQUENCE</scope>
    <source>
        <strain evidence="18">NEAU-A11</strain>
    </source>
</reference>
<keyword evidence="19" id="KW-1185">Reference proteome</keyword>
<feature type="transmembrane region" description="Helical" evidence="15">
    <location>
        <begin position="7"/>
        <end position="26"/>
    </location>
</feature>
<dbReference type="SMART" id="SM00388">
    <property type="entry name" value="HisKA"/>
    <property type="match status" value="1"/>
</dbReference>
<comment type="caution">
    <text evidence="18">The sequence shown here is derived from an EMBL/GenBank/DDBJ whole genome shotgun (WGS) entry which is preliminary data.</text>
</comment>
<comment type="subcellular location">
    <subcellularLocation>
        <location evidence="2">Cell membrane</location>
        <topology evidence="2">Multi-pass membrane protein</topology>
    </subcellularLocation>
</comment>
<dbReference type="GO" id="GO:0030295">
    <property type="term" value="F:protein kinase activator activity"/>
    <property type="evidence" value="ECO:0007669"/>
    <property type="project" value="TreeGrafter"/>
</dbReference>
<keyword evidence="9" id="KW-0418">Kinase</keyword>
<dbReference type="GO" id="GO:0005886">
    <property type="term" value="C:plasma membrane"/>
    <property type="evidence" value="ECO:0007669"/>
    <property type="project" value="UniProtKB-SubCell"/>
</dbReference>
<dbReference type="SUPFAM" id="SSF47384">
    <property type="entry name" value="Homodimeric domain of signal transducing histidine kinase"/>
    <property type="match status" value="1"/>
</dbReference>
<evidence type="ECO:0000256" key="14">
    <source>
        <dbReference type="ARBA" id="ARBA00039401"/>
    </source>
</evidence>
<dbReference type="Proteomes" id="UP000598146">
    <property type="component" value="Unassembled WGS sequence"/>
</dbReference>